<reference evidence="1" key="1">
    <citation type="submission" date="2022-10" db="EMBL/GenBank/DDBJ databases">
        <authorList>
            <person name="Chen Y."/>
            <person name="Dougan E. K."/>
            <person name="Chan C."/>
            <person name="Rhodes N."/>
            <person name="Thang M."/>
        </authorList>
    </citation>
    <scope>NUCLEOTIDE SEQUENCE</scope>
</reference>
<dbReference type="AlphaFoldDB" id="A0A9P1CIL5"/>
<comment type="caution">
    <text evidence="1">The sequence shown here is derived from an EMBL/GenBank/DDBJ whole genome shotgun (WGS) entry which is preliminary data.</text>
</comment>
<dbReference type="EMBL" id="CAMXCT030001615">
    <property type="protein sequence ID" value="CAL4778975.1"/>
    <property type="molecule type" value="Genomic_DNA"/>
</dbReference>
<organism evidence="1">
    <name type="scientific">Cladocopium goreaui</name>
    <dbReference type="NCBI Taxonomy" id="2562237"/>
    <lineage>
        <taxon>Eukaryota</taxon>
        <taxon>Sar</taxon>
        <taxon>Alveolata</taxon>
        <taxon>Dinophyceae</taxon>
        <taxon>Suessiales</taxon>
        <taxon>Symbiodiniaceae</taxon>
        <taxon>Cladocopium</taxon>
    </lineage>
</organism>
<gene>
    <name evidence="1" type="ORF">C1SCF055_LOCUS18552</name>
</gene>
<accession>A0A9P1CIL5</accession>
<dbReference type="Proteomes" id="UP001152797">
    <property type="component" value="Unassembled WGS sequence"/>
</dbReference>
<proteinExistence type="predicted"/>
<evidence type="ECO:0000313" key="3">
    <source>
        <dbReference type="EMBL" id="CAL4778975.1"/>
    </source>
</evidence>
<dbReference type="EMBL" id="CAMXCT010001615">
    <property type="protein sequence ID" value="CAI3991663.1"/>
    <property type="molecule type" value="Genomic_DNA"/>
</dbReference>
<name>A0A9P1CIL5_9DINO</name>
<dbReference type="EMBL" id="CAMXCT020001615">
    <property type="protein sequence ID" value="CAL1145038.1"/>
    <property type="molecule type" value="Genomic_DNA"/>
</dbReference>
<dbReference type="OrthoDB" id="439726at2759"/>
<evidence type="ECO:0000313" key="4">
    <source>
        <dbReference type="Proteomes" id="UP001152797"/>
    </source>
</evidence>
<sequence>MLVFNLSDRPTTKPAPKETSACLRRIALALDVDPAGLRYEWESLRPIAEAQKRLSQLDNREAWKAAYDHTQKNAHARKKYALKHLPKTLRAYACWTPSSSGVEQSFSKADRCYHTGRFGPKAADTERRSISVLTMSGKESQKDIIEGARQLYAAAVKRHKGMKELKLQNKRRLDRAVEAAENGYLLTSDAGQHPFSEDPRLADVFIASSEVVSEKIYLLAVACGGCVLSKAVLEGRQGFKLQYQKAAFNRLREFHVGIHCSAAFQAKHTAFMKVLSWVVQTTGWRRLKVERLDKNRSISLVAEDDPEAKSLQKKSFLTLQKSGFVKHLPDKCEAKDKSFLVAVL</sequence>
<reference evidence="2" key="2">
    <citation type="submission" date="2024-04" db="EMBL/GenBank/DDBJ databases">
        <authorList>
            <person name="Chen Y."/>
            <person name="Shah S."/>
            <person name="Dougan E. K."/>
            <person name="Thang M."/>
            <person name="Chan C."/>
        </authorList>
    </citation>
    <scope>NUCLEOTIDE SEQUENCE [LARGE SCALE GENOMIC DNA]</scope>
</reference>
<keyword evidence="4" id="KW-1185">Reference proteome</keyword>
<evidence type="ECO:0000313" key="2">
    <source>
        <dbReference type="EMBL" id="CAL1145038.1"/>
    </source>
</evidence>
<evidence type="ECO:0000313" key="1">
    <source>
        <dbReference type="EMBL" id="CAI3991663.1"/>
    </source>
</evidence>
<protein>
    <submittedName>
        <fullName evidence="3">Copia protein</fullName>
    </submittedName>
</protein>